<dbReference type="SUPFAM" id="SSF56399">
    <property type="entry name" value="ADP-ribosylation"/>
    <property type="match status" value="1"/>
</dbReference>
<dbReference type="Gene3D" id="2.120.10.30">
    <property type="entry name" value="TolB, C-terminal domain"/>
    <property type="match status" value="2"/>
</dbReference>
<name>A0A821KNR3_9BILA</name>
<evidence type="ECO:0000313" key="9">
    <source>
        <dbReference type="EMBL" id="CAF3390693.1"/>
    </source>
</evidence>
<dbReference type="Gene3D" id="2.40.10.500">
    <property type="match status" value="1"/>
</dbReference>
<dbReference type="SUPFAM" id="SSF63825">
    <property type="entry name" value="YWTD domain"/>
    <property type="match status" value="1"/>
</dbReference>
<feature type="compositionally biased region" description="Low complexity" evidence="8">
    <location>
        <begin position="251"/>
        <end position="275"/>
    </location>
</feature>
<dbReference type="InterPro" id="IPR050952">
    <property type="entry name" value="TRIM-NHL_E3_ligases"/>
</dbReference>
<dbReference type="CDD" id="cd05819">
    <property type="entry name" value="NHL"/>
    <property type="match status" value="1"/>
</dbReference>
<evidence type="ECO:0000313" key="10">
    <source>
        <dbReference type="EMBL" id="CAF4737658.1"/>
    </source>
</evidence>
<evidence type="ECO:0000256" key="2">
    <source>
        <dbReference type="ARBA" id="ARBA00022676"/>
    </source>
</evidence>
<dbReference type="Pfam" id="PF01129">
    <property type="entry name" value="ART"/>
    <property type="match status" value="1"/>
</dbReference>
<dbReference type="EC" id="2.4.2.31" evidence="7"/>
<dbReference type="Pfam" id="PF01436">
    <property type="entry name" value="NHL"/>
    <property type="match status" value="2"/>
</dbReference>
<gene>
    <name evidence="9" type="ORF">GRG538_LOCUS9087</name>
    <name evidence="10" type="ORF">QYT958_LOCUS20054</name>
</gene>
<evidence type="ECO:0000256" key="1">
    <source>
        <dbReference type="ARBA" id="ARBA00009558"/>
    </source>
</evidence>
<sequence>MAKAKQSGVRSRFTDLSGEPVDHMLAPIRGYQDKPLVSLSKAVEPVAGFFDEIEDHICVALNNCQNPAEELTQDESASIQLYTMQFDGGSSLYLLLNESLRAENRGELLPWFSFLKLFLTALHKLPSQSETVWRGIKGVNLSSKYKTGMKFAWWGVSSCTTHVEVLEADEFLGKHGQRTLFSIECINGKSVAKHSYFKNTEKEIILMPGTYFEVMSQLNPAPELHIIQLKEITPPIIFVRPPFVKSNEPKSTPVAHQSSASSSSSSTTMKPVSSAPINIPANATWKQNGVTIAGGHGQGGATNQINEPYGLFVDDDQTVIIADTSNHRIMQWKNGNTTNGQVVAGGKGKGNGLHQLAFPTDVLIDKETDSLIICDYGNRRVVRWSRSSGTTQGEILIDYIWCWGLTMDEQRYLYISEAEKHEVGRYQLGENNSTLVAGDNRKGNGLNQLNYPTYLFVDRDHSVYVSDERNHRVMKWVEGAEEGIVVAGGQGEGNALTQLYYPQGIFVDTLGTLYVADEGNNRVMRWTLGDKKQGTVIVGGNGPGKGVNQFKVPIGLSFDRYGNLYVVDQNNHRVQRFSIE</sequence>
<dbReference type="EMBL" id="CAJNYT010001023">
    <property type="protein sequence ID" value="CAF3390693.1"/>
    <property type="molecule type" value="Genomic_DNA"/>
</dbReference>
<evidence type="ECO:0000256" key="4">
    <source>
        <dbReference type="ARBA" id="ARBA00022695"/>
    </source>
</evidence>
<dbReference type="Gene3D" id="3.90.176.10">
    <property type="entry name" value="Toxin ADP-ribosyltransferase, Chain A, domain 1"/>
    <property type="match status" value="1"/>
</dbReference>
<proteinExistence type="inferred from homology"/>
<keyword evidence="3 7" id="KW-0808">Transferase</keyword>
<dbReference type="InterPro" id="IPR011042">
    <property type="entry name" value="6-blade_b-propeller_TolB-like"/>
</dbReference>
<feature type="region of interest" description="Disordered" evidence="8">
    <location>
        <begin position="247"/>
        <end position="275"/>
    </location>
</feature>
<reference evidence="10" key="1">
    <citation type="submission" date="2021-02" db="EMBL/GenBank/DDBJ databases">
        <authorList>
            <person name="Nowell W R."/>
        </authorList>
    </citation>
    <scope>NUCLEOTIDE SEQUENCE</scope>
</reference>
<protein>
    <recommendedName>
        <fullName evidence="7">NAD(P)(+)--arginine ADP-ribosyltransferase</fullName>
        <ecNumber evidence="7">2.4.2.31</ecNumber>
    </recommendedName>
    <alternativeName>
        <fullName evidence="7">Mono(ADP-ribosyl)transferase</fullName>
    </alternativeName>
</protein>
<evidence type="ECO:0000256" key="7">
    <source>
        <dbReference type="RuleBase" id="RU361228"/>
    </source>
</evidence>
<dbReference type="InterPro" id="IPR001258">
    <property type="entry name" value="NHL_repeat"/>
</dbReference>
<dbReference type="PANTHER" id="PTHR24104">
    <property type="entry name" value="E3 UBIQUITIN-PROTEIN LIGASE NHLRC1-RELATED"/>
    <property type="match status" value="1"/>
</dbReference>
<evidence type="ECO:0000256" key="5">
    <source>
        <dbReference type="ARBA" id="ARBA00022737"/>
    </source>
</evidence>
<comment type="similarity">
    <text evidence="1 7">Belongs to the Arg-specific ADP-ribosyltransferase family.</text>
</comment>
<dbReference type="InterPro" id="IPR000768">
    <property type="entry name" value="ART"/>
</dbReference>
<dbReference type="GO" id="GO:0016779">
    <property type="term" value="F:nucleotidyltransferase activity"/>
    <property type="evidence" value="ECO:0007669"/>
    <property type="project" value="UniProtKB-KW"/>
</dbReference>
<evidence type="ECO:0000256" key="6">
    <source>
        <dbReference type="ARBA" id="ARBA00047597"/>
    </source>
</evidence>
<dbReference type="Proteomes" id="UP000663848">
    <property type="component" value="Unassembled WGS sequence"/>
</dbReference>
<dbReference type="Proteomes" id="UP000663872">
    <property type="component" value="Unassembled WGS sequence"/>
</dbReference>
<dbReference type="GO" id="GO:0106274">
    <property type="term" value="F:NAD+-protein-arginine ADP-ribosyltransferase activity"/>
    <property type="evidence" value="ECO:0007669"/>
    <property type="project" value="UniProtKB-EC"/>
</dbReference>
<dbReference type="EMBL" id="CAJOBR010003426">
    <property type="protein sequence ID" value="CAF4737658.1"/>
    <property type="molecule type" value="Genomic_DNA"/>
</dbReference>
<evidence type="ECO:0000256" key="3">
    <source>
        <dbReference type="ARBA" id="ARBA00022679"/>
    </source>
</evidence>
<comment type="catalytic activity">
    <reaction evidence="6 7">
        <text>L-arginyl-[protein] + NAD(+) = N(omega)-(ADP-D-ribosyl)-L-arginyl-[protein] + nicotinamide + H(+)</text>
        <dbReference type="Rhea" id="RHEA:19149"/>
        <dbReference type="Rhea" id="RHEA-COMP:10532"/>
        <dbReference type="Rhea" id="RHEA-COMP:15087"/>
        <dbReference type="ChEBI" id="CHEBI:15378"/>
        <dbReference type="ChEBI" id="CHEBI:17154"/>
        <dbReference type="ChEBI" id="CHEBI:29965"/>
        <dbReference type="ChEBI" id="CHEBI:57540"/>
        <dbReference type="ChEBI" id="CHEBI:142554"/>
        <dbReference type="EC" id="2.4.2.31"/>
    </reaction>
</comment>
<keyword evidence="4" id="KW-0548">Nucleotidyltransferase</keyword>
<evidence type="ECO:0000256" key="8">
    <source>
        <dbReference type="SAM" id="MobiDB-lite"/>
    </source>
</evidence>
<evidence type="ECO:0000313" key="11">
    <source>
        <dbReference type="Proteomes" id="UP000663848"/>
    </source>
</evidence>
<dbReference type="AlphaFoldDB" id="A0A821KNR3"/>
<keyword evidence="7" id="KW-0520">NAD</keyword>
<comment type="caution">
    <text evidence="10">The sequence shown here is derived from an EMBL/GenBank/DDBJ whole genome shotgun (WGS) entry which is preliminary data.</text>
</comment>
<organism evidence="10 11">
    <name type="scientific">Rotaria socialis</name>
    <dbReference type="NCBI Taxonomy" id="392032"/>
    <lineage>
        <taxon>Eukaryota</taxon>
        <taxon>Metazoa</taxon>
        <taxon>Spiralia</taxon>
        <taxon>Gnathifera</taxon>
        <taxon>Rotifera</taxon>
        <taxon>Eurotatoria</taxon>
        <taxon>Bdelloidea</taxon>
        <taxon>Philodinida</taxon>
        <taxon>Philodinidae</taxon>
        <taxon>Rotaria</taxon>
    </lineage>
</organism>
<keyword evidence="7" id="KW-0521">NADP</keyword>
<keyword evidence="2 7" id="KW-0328">Glycosyltransferase</keyword>
<accession>A0A821KNR3</accession>
<keyword evidence="5" id="KW-0677">Repeat</keyword>